<protein>
    <submittedName>
        <fullName evidence="2">Ferritin-like domain-containing protein</fullName>
    </submittedName>
</protein>
<evidence type="ECO:0000313" key="2">
    <source>
        <dbReference type="EMBL" id="MEV0969446.1"/>
    </source>
</evidence>
<evidence type="ECO:0000313" key="3">
    <source>
        <dbReference type="Proteomes" id="UP001551675"/>
    </source>
</evidence>
<evidence type="ECO:0000259" key="1">
    <source>
        <dbReference type="Pfam" id="PF14530"/>
    </source>
</evidence>
<dbReference type="InterPro" id="IPR029447">
    <property type="entry name" value="DUF4439"/>
</dbReference>
<dbReference type="EMBL" id="JBFALK010000005">
    <property type="protein sequence ID" value="MEV0969446.1"/>
    <property type="molecule type" value="Genomic_DNA"/>
</dbReference>
<dbReference type="SUPFAM" id="SSF47240">
    <property type="entry name" value="Ferritin-like"/>
    <property type="match status" value="1"/>
</dbReference>
<dbReference type="CDD" id="cd00657">
    <property type="entry name" value="Ferritin_like"/>
    <property type="match status" value="1"/>
</dbReference>
<sequence length="155" mass="16525">MNDPLGKVLSAEHAAVYAYGVVGARTKGALRTRATAGFDAHRARRDRLRALIVQRGGTPPEPAPTYPLPFEVKDQSDAVRLATLVEERVVTAYLELAADEDASLRRLAAQAMQEGATRAYGWHPAVGAFPGMPAERTSGSPLVKIEPTPVPAVSP</sequence>
<dbReference type="Gene3D" id="1.20.1260.10">
    <property type="match status" value="1"/>
</dbReference>
<organism evidence="2 3">
    <name type="scientific">Microtetraspora glauca</name>
    <dbReference type="NCBI Taxonomy" id="1996"/>
    <lineage>
        <taxon>Bacteria</taxon>
        <taxon>Bacillati</taxon>
        <taxon>Actinomycetota</taxon>
        <taxon>Actinomycetes</taxon>
        <taxon>Streptosporangiales</taxon>
        <taxon>Streptosporangiaceae</taxon>
        <taxon>Microtetraspora</taxon>
    </lineage>
</organism>
<reference evidence="2 3" key="1">
    <citation type="submission" date="2024-06" db="EMBL/GenBank/DDBJ databases">
        <title>The Natural Products Discovery Center: Release of the First 8490 Sequenced Strains for Exploring Actinobacteria Biosynthetic Diversity.</title>
        <authorList>
            <person name="Kalkreuter E."/>
            <person name="Kautsar S.A."/>
            <person name="Yang D."/>
            <person name="Bader C.D."/>
            <person name="Teijaro C.N."/>
            <person name="Fluegel L."/>
            <person name="Davis C.M."/>
            <person name="Simpson J.R."/>
            <person name="Lauterbach L."/>
            <person name="Steele A.D."/>
            <person name="Gui C."/>
            <person name="Meng S."/>
            <person name="Li G."/>
            <person name="Viehrig K."/>
            <person name="Ye F."/>
            <person name="Su P."/>
            <person name="Kiefer A.F."/>
            <person name="Nichols A."/>
            <person name="Cepeda A.J."/>
            <person name="Yan W."/>
            <person name="Fan B."/>
            <person name="Jiang Y."/>
            <person name="Adhikari A."/>
            <person name="Zheng C.-J."/>
            <person name="Schuster L."/>
            <person name="Cowan T.M."/>
            <person name="Smanski M.J."/>
            <person name="Chevrette M.G."/>
            <person name="De Carvalho L.P.S."/>
            <person name="Shen B."/>
        </authorList>
    </citation>
    <scope>NUCLEOTIDE SEQUENCE [LARGE SCALE GENOMIC DNA]</scope>
    <source>
        <strain evidence="2 3">NPDC050100</strain>
    </source>
</reference>
<keyword evidence="3" id="KW-1185">Reference proteome</keyword>
<dbReference type="InterPro" id="IPR012347">
    <property type="entry name" value="Ferritin-like"/>
</dbReference>
<proteinExistence type="predicted"/>
<feature type="domain" description="DUF4439" evidence="1">
    <location>
        <begin position="6"/>
        <end position="133"/>
    </location>
</feature>
<name>A0ABV3GD02_MICGL</name>
<dbReference type="RefSeq" id="WP_061257665.1">
    <property type="nucleotide sequence ID" value="NZ_JBFALK010000005.1"/>
</dbReference>
<gene>
    <name evidence="2" type="ORF">AB0I59_12485</name>
</gene>
<dbReference type="Proteomes" id="UP001551675">
    <property type="component" value="Unassembled WGS sequence"/>
</dbReference>
<comment type="caution">
    <text evidence="2">The sequence shown here is derived from an EMBL/GenBank/DDBJ whole genome shotgun (WGS) entry which is preliminary data.</text>
</comment>
<dbReference type="InterPro" id="IPR009078">
    <property type="entry name" value="Ferritin-like_SF"/>
</dbReference>
<dbReference type="Pfam" id="PF14530">
    <property type="entry name" value="DUF4439"/>
    <property type="match status" value="1"/>
</dbReference>
<accession>A0ABV3GD02</accession>